<feature type="domain" description="PAS" evidence="1">
    <location>
        <begin position="14"/>
        <end position="60"/>
    </location>
</feature>
<dbReference type="NCBIfam" id="TIGR00254">
    <property type="entry name" value="GGDEF"/>
    <property type="match status" value="1"/>
</dbReference>
<dbReference type="Gene3D" id="3.30.450.20">
    <property type="entry name" value="PAS domain"/>
    <property type="match status" value="1"/>
</dbReference>
<evidence type="ECO:0000259" key="1">
    <source>
        <dbReference type="PROSITE" id="PS50112"/>
    </source>
</evidence>
<proteinExistence type="predicted"/>
<dbReference type="NCBIfam" id="TIGR00229">
    <property type="entry name" value="sensory_box"/>
    <property type="match status" value="1"/>
</dbReference>
<dbReference type="SUPFAM" id="SSF141868">
    <property type="entry name" value="EAL domain-like"/>
    <property type="match status" value="1"/>
</dbReference>
<name>A0A267MM57_9FIRM</name>
<feature type="domain" description="GGDEF" evidence="3">
    <location>
        <begin position="171"/>
        <end position="304"/>
    </location>
</feature>
<dbReference type="OrthoDB" id="9762141at2"/>
<dbReference type="Pfam" id="PF00563">
    <property type="entry name" value="EAL"/>
    <property type="match status" value="1"/>
</dbReference>
<dbReference type="Pfam" id="PF13426">
    <property type="entry name" value="PAS_9"/>
    <property type="match status" value="1"/>
</dbReference>
<dbReference type="Pfam" id="PF00990">
    <property type="entry name" value="GGDEF"/>
    <property type="match status" value="1"/>
</dbReference>
<dbReference type="InterPro" id="IPR000160">
    <property type="entry name" value="GGDEF_dom"/>
</dbReference>
<dbReference type="EMBL" id="NIBG01000002">
    <property type="protein sequence ID" value="PAB60626.1"/>
    <property type="molecule type" value="Genomic_DNA"/>
</dbReference>
<dbReference type="Gene3D" id="3.30.70.270">
    <property type="match status" value="1"/>
</dbReference>
<dbReference type="InterPro" id="IPR035919">
    <property type="entry name" value="EAL_sf"/>
</dbReference>
<dbReference type="InterPro" id="IPR001633">
    <property type="entry name" value="EAL_dom"/>
</dbReference>
<protein>
    <recommendedName>
        <fullName evidence="6">GGDEF domain-containing protein</fullName>
    </recommendedName>
</protein>
<dbReference type="InterPro" id="IPR052155">
    <property type="entry name" value="Biofilm_reg_signaling"/>
</dbReference>
<evidence type="ECO:0000313" key="5">
    <source>
        <dbReference type="Proteomes" id="UP000216024"/>
    </source>
</evidence>
<dbReference type="PANTHER" id="PTHR44757:SF2">
    <property type="entry name" value="BIOFILM ARCHITECTURE MAINTENANCE PROTEIN MBAA"/>
    <property type="match status" value="1"/>
</dbReference>
<dbReference type="SMART" id="SM00267">
    <property type="entry name" value="GGDEF"/>
    <property type="match status" value="1"/>
</dbReference>
<dbReference type="CDD" id="cd00130">
    <property type="entry name" value="PAS"/>
    <property type="match status" value="1"/>
</dbReference>
<organism evidence="4 5">
    <name type="scientific">Anaeromicrobium sediminis</name>
    <dbReference type="NCBI Taxonomy" id="1478221"/>
    <lineage>
        <taxon>Bacteria</taxon>
        <taxon>Bacillati</taxon>
        <taxon>Bacillota</taxon>
        <taxon>Clostridia</taxon>
        <taxon>Peptostreptococcales</taxon>
        <taxon>Thermotaleaceae</taxon>
        <taxon>Anaeromicrobium</taxon>
    </lineage>
</organism>
<evidence type="ECO:0000259" key="2">
    <source>
        <dbReference type="PROSITE" id="PS50883"/>
    </source>
</evidence>
<dbReference type="InterPro" id="IPR000014">
    <property type="entry name" value="PAS"/>
</dbReference>
<gene>
    <name evidence="4" type="ORF">CCE28_03540</name>
</gene>
<dbReference type="PROSITE" id="PS50883">
    <property type="entry name" value="EAL"/>
    <property type="match status" value="1"/>
</dbReference>
<keyword evidence="5" id="KW-1185">Reference proteome</keyword>
<dbReference type="PANTHER" id="PTHR44757">
    <property type="entry name" value="DIGUANYLATE CYCLASE DGCP"/>
    <property type="match status" value="1"/>
</dbReference>
<dbReference type="CDD" id="cd01948">
    <property type="entry name" value="EAL"/>
    <property type="match status" value="1"/>
</dbReference>
<accession>A0A267MM57</accession>
<evidence type="ECO:0008006" key="6">
    <source>
        <dbReference type="Google" id="ProtNLM"/>
    </source>
</evidence>
<reference evidence="4 5" key="1">
    <citation type="submission" date="2017-06" db="EMBL/GenBank/DDBJ databases">
        <title>Draft genome sequence of anaerobic fermentative bacterium Anaeromicrobium sediminis DY2726D isolated from West Pacific Ocean sediments.</title>
        <authorList>
            <person name="Zeng X."/>
        </authorList>
    </citation>
    <scope>NUCLEOTIDE SEQUENCE [LARGE SCALE GENOMIC DNA]</scope>
    <source>
        <strain evidence="4 5">DY2726D</strain>
    </source>
</reference>
<dbReference type="Proteomes" id="UP000216024">
    <property type="component" value="Unassembled WGS sequence"/>
</dbReference>
<evidence type="ECO:0000313" key="4">
    <source>
        <dbReference type="EMBL" id="PAB60626.1"/>
    </source>
</evidence>
<dbReference type="PROSITE" id="PS50112">
    <property type="entry name" value="PAS"/>
    <property type="match status" value="1"/>
</dbReference>
<dbReference type="InterPro" id="IPR035965">
    <property type="entry name" value="PAS-like_dom_sf"/>
</dbReference>
<dbReference type="SMART" id="SM00091">
    <property type="entry name" value="PAS"/>
    <property type="match status" value="1"/>
</dbReference>
<dbReference type="SUPFAM" id="SSF55073">
    <property type="entry name" value="Nucleotide cyclase"/>
    <property type="match status" value="1"/>
</dbReference>
<dbReference type="InterPro" id="IPR043128">
    <property type="entry name" value="Rev_trsase/Diguanyl_cyclase"/>
</dbReference>
<sequence length="570" mass="66466">MCLDNIYIDNMIYENDVAKTILENTSEGIAIADHEGSVLWVNKAFSQITGYSIHEVYGKNPRILKSNKHNRNFYKEMWDRIKEKGYWEGEIWNRRKGGEVYPEWLLIKAIKDKNNEINKYVSLFKDLSKKYRNKKDLKYKTYYDALTGLPNRYLLKDRLDLLMAHAKRNNEKLAIVFLDIDRFKRINDTLGYNVGDKLLQVFSSRLKNIFGEDVPIARQGGDEFVLIFEDVKGPKEVINYIESIFKELRHPFKLKDYEIYVTISVGISIYPSDGDEIDNILRSAEVAMYRVKENGRNNYELYEATMSHEITEQLKIENYMIKALEKKEFTLHYQPQVNSITNQVVGAEALIRWYHDEMGYIGPMKFIPLAEETGFILPLGYWILEQAIKDAKEFEKDAQDGFTMAVNISAVQLRDETFVSRVKELLRKYDLSPKSLELEITETHIMTGPELVLRILEELKEMGVRIAIDDFGTGYSSLSYFKDFPIDKLKIDQSFIRDIIKDKNSQGIVLSIIDMTKRLGLISLAEGVESIKELDYLRNHGCECIQGYFTGRPISKEDFIQKIKECDKRR</sequence>
<dbReference type="SMART" id="SM00052">
    <property type="entry name" value="EAL"/>
    <property type="match status" value="1"/>
</dbReference>
<dbReference type="CDD" id="cd01949">
    <property type="entry name" value="GGDEF"/>
    <property type="match status" value="1"/>
</dbReference>
<feature type="domain" description="EAL" evidence="2">
    <location>
        <begin position="313"/>
        <end position="567"/>
    </location>
</feature>
<comment type="caution">
    <text evidence="4">The sequence shown here is derived from an EMBL/GenBank/DDBJ whole genome shotgun (WGS) entry which is preliminary data.</text>
</comment>
<evidence type="ECO:0000259" key="3">
    <source>
        <dbReference type="PROSITE" id="PS50887"/>
    </source>
</evidence>
<dbReference type="Gene3D" id="3.20.20.450">
    <property type="entry name" value="EAL domain"/>
    <property type="match status" value="1"/>
</dbReference>
<dbReference type="AlphaFoldDB" id="A0A267MM57"/>
<dbReference type="RefSeq" id="WP_095131056.1">
    <property type="nucleotide sequence ID" value="NZ_NIBG01000002.1"/>
</dbReference>
<dbReference type="InterPro" id="IPR029787">
    <property type="entry name" value="Nucleotide_cyclase"/>
</dbReference>
<dbReference type="SUPFAM" id="SSF55785">
    <property type="entry name" value="PYP-like sensor domain (PAS domain)"/>
    <property type="match status" value="1"/>
</dbReference>
<dbReference type="PROSITE" id="PS50887">
    <property type="entry name" value="GGDEF"/>
    <property type="match status" value="1"/>
</dbReference>